<dbReference type="AlphaFoldDB" id="A0A4Q1BGX7"/>
<dbReference type="Pfam" id="PF07923">
    <property type="entry name" value="N1221"/>
    <property type="match status" value="1"/>
</dbReference>
<dbReference type="InterPro" id="IPR012486">
    <property type="entry name" value="Far11/STRP_N"/>
</dbReference>
<dbReference type="STRING" id="5217.A0A4Q1BGX7"/>
<reference evidence="4 5" key="1">
    <citation type="submission" date="2016-06" db="EMBL/GenBank/DDBJ databases">
        <title>Evolution of pathogenesis and genome organization in the Tremellales.</title>
        <authorList>
            <person name="Cuomo C."/>
            <person name="Litvintseva A."/>
            <person name="Heitman J."/>
            <person name="Chen Y."/>
            <person name="Sun S."/>
            <person name="Springer D."/>
            <person name="Dromer F."/>
            <person name="Young S."/>
            <person name="Zeng Q."/>
            <person name="Chapman S."/>
            <person name="Gujja S."/>
            <person name="Saif S."/>
            <person name="Birren B."/>
        </authorList>
    </citation>
    <scope>NUCLEOTIDE SEQUENCE [LARGE SCALE GENOMIC DNA]</scope>
    <source>
        <strain evidence="4 5">ATCC 28783</strain>
    </source>
</reference>
<name>A0A4Q1BGX7_TREME</name>
<feature type="compositionally biased region" description="Low complexity" evidence="1">
    <location>
        <begin position="728"/>
        <end position="741"/>
    </location>
</feature>
<dbReference type="SMART" id="SM01293">
    <property type="entry name" value="DUF3402"/>
    <property type="match status" value="1"/>
</dbReference>
<dbReference type="EMBL" id="SDIL01000086">
    <property type="protein sequence ID" value="RXK36819.1"/>
    <property type="molecule type" value="Genomic_DNA"/>
</dbReference>
<dbReference type="Pfam" id="PF11882">
    <property type="entry name" value="DUF3402"/>
    <property type="match status" value="1"/>
</dbReference>
<gene>
    <name evidence="4" type="ORF">M231_05903</name>
</gene>
<dbReference type="PANTHER" id="PTHR13239:SF4">
    <property type="entry name" value="AT25231P"/>
    <property type="match status" value="1"/>
</dbReference>
<dbReference type="OrthoDB" id="18234at2759"/>
<accession>A0A4Q1BGX7</accession>
<dbReference type="InParanoid" id="A0A4Q1BGX7"/>
<evidence type="ECO:0000313" key="4">
    <source>
        <dbReference type="EMBL" id="RXK36819.1"/>
    </source>
</evidence>
<comment type="caution">
    <text evidence="4">The sequence shown here is derived from an EMBL/GenBank/DDBJ whole genome shotgun (WGS) entry which is preliminary data.</text>
</comment>
<dbReference type="InterPro" id="IPR021819">
    <property type="entry name" value="Far11/STRP_C"/>
</dbReference>
<evidence type="ECO:0000259" key="2">
    <source>
        <dbReference type="SMART" id="SM01292"/>
    </source>
</evidence>
<sequence length="1116" mass="126214">MWRPSRQSRDPLDEIQGGQRISLPTSSTPAPPVLTLRARSAPVLLRQRPGLTQGDIRPPENVQGQRVLGNGEGVFAPDSITLGQLKAHTAAMPQKQKIQQYDFRYDDTDTTMNELQEFYTYAELPLLEEYAEKFTFTKGPTPWTEATAAERRSYIERQLEYLESPLDEMRGFAGWGLQYLLLGNFTETPTPELQLHWIMQNAKMIRDADGVVLLVTSLRDASKRYNACRAQLGRAAEDRHEYTEELRRLMTLLYFIVEVFRTDETFGDELMSMSPCLLLVLFDMLAGLKERPPGGYPFKKLLLLLWKTLLACLGGMNDATKAHALTRELAGLGPEIKHFTKATPIDISSFRQDTSIKYPTFSPSPSFSIPVSNERLAEGIKPLPSRPNYYSTEIPAPSKPPPESVAQPPPQPTQPMPGTPAPSPPPSPIPMKPKKQQFQTDPNKPFVFPFSRLSLNGPGSLVPYAIDEADKLYHKHAYVSLGLYQMWTEREEYIREERGLGQKGLLGLSFEDDEGDEEAEEAMRREWKYEEEEEEAKERGDKEGMRIAKEKKLASKRLHRVEVLYKGILPNMQNCVIAILKILLANVTGPGMQQVQMSLQGATSPTNEQPPQLPPPYNPSPEAIDLARSSEVVSKAISAILILLLKWFKASHCLKAHYFAQLLFDSNCLLLVLKMFGMGDLASQVVYKHEMEEKNFFQFLHNRYHASPEDAMLRSYSSSSSQPPIDQTPSITSASTTAPRSGIPEQEVELITEYSWRNFFAAINFLKVLQKMTKHRSHRTFMLNQYKVSGILKRMLRIQQPMMQLQTLKLIKSQMPWCGRKWRQNNMKVITSIYLNCRPDLRDDWLSGQDHESELEGALPQESALRSLVAFYNKRHYLITSIPIPSPDPAHRRSDSTSAVMLEDPALQPHKPRALSHSSNDDVFPPRKIGYDLGLLYDPDGMIDFWLHEYEDVLGEVFGGEWEEDWAADRGLGGGMVWDKLGEIMRAKGGREDEISDSESVVSVGELGEGARMGVGGIEGGLFVRREEVENKNTWEHMSPAALALLPRSPQERRRSSGANHNSPLRTVHVGGPLDNSPFDEDDDREPGPMPLNRGTKDEEDRDYKAVDEVEWVFGE</sequence>
<dbReference type="InterPro" id="IPR040185">
    <property type="entry name" value="Far11/STRP"/>
</dbReference>
<feature type="domain" description="Far11/STRP C-terminal" evidence="3">
    <location>
        <begin position="463"/>
        <end position="950"/>
    </location>
</feature>
<evidence type="ECO:0000313" key="5">
    <source>
        <dbReference type="Proteomes" id="UP000289152"/>
    </source>
</evidence>
<feature type="region of interest" description="Disordered" evidence="1">
    <location>
        <begin position="380"/>
        <end position="442"/>
    </location>
</feature>
<dbReference type="FunCoup" id="A0A4Q1BGX7">
    <property type="interactions" value="377"/>
</dbReference>
<dbReference type="Proteomes" id="UP000289152">
    <property type="component" value="Unassembled WGS sequence"/>
</dbReference>
<feature type="region of interest" description="Disordered" evidence="1">
    <location>
        <begin position="1045"/>
        <end position="1116"/>
    </location>
</feature>
<dbReference type="PANTHER" id="PTHR13239">
    <property type="entry name" value="PROTEIN REQUIRED FOR HYPHAL ANASTOMOSIS HAM-2"/>
    <property type="match status" value="1"/>
</dbReference>
<feature type="compositionally biased region" description="Pro residues" evidence="1">
    <location>
        <begin position="397"/>
        <end position="431"/>
    </location>
</feature>
<feature type="region of interest" description="Disordered" evidence="1">
    <location>
        <begin position="1"/>
        <end position="33"/>
    </location>
</feature>
<proteinExistence type="predicted"/>
<dbReference type="GO" id="GO:0005829">
    <property type="term" value="C:cytosol"/>
    <property type="evidence" value="ECO:0007669"/>
    <property type="project" value="TreeGrafter"/>
</dbReference>
<dbReference type="VEuPathDB" id="FungiDB:TREMEDRAFT_68268"/>
<dbReference type="GO" id="GO:0007010">
    <property type="term" value="P:cytoskeleton organization"/>
    <property type="evidence" value="ECO:0007669"/>
    <property type="project" value="TreeGrafter"/>
</dbReference>
<keyword evidence="5" id="KW-1185">Reference proteome</keyword>
<feature type="region of interest" description="Disordered" evidence="1">
    <location>
        <begin position="714"/>
        <end position="741"/>
    </location>
</feature>
<evidence type="ECO:0000259" key="3">
    <source>
        <dbReference type="SMART" id="SM01293"/>
    </source>
</evidence>
<feature type="domain" description="Far11/STRP N-terminal" evidence="2">
    <location>
        <begin position="98"/>
        <end position="373"/>
    </location>
</feature>
<evidence type="ECO:0000256" key="1">
    <source>
        <dbReference type="SAM" id="MobiDB-lite"/>
    </source>
</evidence>
<feature type="compositionally biased region" description="Basic and acidic residues" evidence="1">
    <location>
        <begin position="1095"/>
        <end position="1108"/>
    </location>
</feature>
<dbReference type="SMART" id="SM01292">
    <property type="entry name" value="N1221"/>
    <property type="match status" value="1"/>
</dbReference>
<protein>
    <submittedName>
        <fullName evidence="4">Uncharacterized protein</fullName>
    </submittedName>
</protein>
<organism evidence="4 5">
    <name type="scientific">Tremella mesenterica</name>
    <name type="common">Jelly fungus</name>
    <dbReference type="NCBI Taxonomy" id="5217"/>
    <lineage>
        <taxon>Eukaryota</taxon>
        <taxon>Fungi</taxon>
        <taxon>Dikarya</taxon>
        <taxon>Basidiomycota</taxon>
        <taxon>Agaricomycotina</taxon>
        <taxon>Tremellomycetes</taxon>
        <taxon>Tremellales</taxon>
        <taxon>Tremellaceae</taxon>
        <taxon>Tremella</taxon>
    </lineage>
</organism>